<dbReference type="PROSITE" id="PS51353">
    <property type="entry name" value="ARSC"/>
    <property type="match status" value="1"/>
</dbReference>
<reference evidence="4" key="1">
    <citation type="submission" date="2016-01" db="EMBL/GenBank/DDBJ databases">
        <title>Draft genome of Chromobacterium sp. F49.</title>
        <authorList>
            <person name="Hong K.W."/>
        </authorList>
    </citation>
    <scope>NUCLEOTIDE SEQUENCE [LARGE SCALE GENOMIC DNA]</scope>
    <source>
        <strain evidence="4">CN10</strain>
    </source>
</reference>
<sequence length="116" mass="12772">MTTLYGIPNCSTVKKARQWLSDAGIDYTFHDFKKQGAPADRLAAWTDALGLAKLVNRQGTTWRGLSDEDKARAEARESAIALMQDKTSVIKRPVLEHDGQVLAGFSEAAYAEVFGR</sequence>
<dbReference type="InterPro" id="IPR006504">
    <property type="entry name" value="Tscrpt_reg_Spx/MgsR"/>
</dbReference>
<dbReference type="RefSeq" id="WP_066613975.1">
    <property type="nucleotide sequence ID" value="NZ_LQQU01000045.1"/>
</dbReference>
<evidence type="ECO:0000256" key="1">
    <source>
        <dbReference type="ARBA" id="ARBA00007198"/>
    </source>
</evidence>
<dbReference type="OrthoDB" id="9803749at2"/>
<dbReference type="CDD" id="cd03035">
    <property type="entry name" value="ArsC_Yffb"/>
    <property type="match status" value="1"/>
</dbReference>
<dbReference type="PANTHER" id="PTHR30041:SF8">
    <property type="entry name" value="PROTEIN YFFB"/>
    <property type="match status" value="1"/>
</dbReference>
<dbReference type="Gene3D" id="3.40.30.10">
    <property type="entry name" value="Glutaredoxin"/>
    <property type="match status" value="1"/>
</dbReference>
<gene>
    <name evidence="3" type="ORF">AVW16_01510</name>
</gene>
<dbReference type="PANTHER" id="PTHR30041">
    <property type="entry name" value="ARSENATE REDUCTASE"/>
    <property type="match status" value="1"/>
</dbReference>
<evidence type="ECO:0000256" key="2">
    <source>
        <dbReference type="PROSITE-ProRule" id="PRU01282"/>
    </source>
</evidence>
<dbReference type="Proteomes" id="UP000076625">
    <property type="component" value="Unassembled WGS sequence"/>
</dbReference>
<organism evidence="3 4">
    <name type="scientific">Crenobacter luteus</name>
    <dbReference type="NCBI Taxonomy" id="1452487"/>
    <lineage>
        <taxon>Bacteria</taxon>
        <taxon>Pseudomonadati</taxon>
        <taxon>Pseudomonadota</taxon>
        <taxon>Betaproteobacteria</taxon>
        <taxon>Neisseriales</taxon>
        <taxon>Neisseriaceae</taxon>
        <taxon>Crenobacter</taxon>
    </lineage>
</organism>
<dbReference type="SUPFAM" id="SSF52833">
    <property type="entry name" value="Thioredoxin-like"/>
    <property type="match status" value="1"/>
</dbReference>
<dbReference type="AlphaFoldDB" id="A0A165EN90"/>
<proteinExistence type="inferred from homology"/>
<dbReference type="STRING" id="1452487.AVW16_01510"/>
<protein>
    <submittedName>
        <fullName evidence="3">Arsenate reductase</fullName>
    </submittedName>
</protein>
<keyword evidence="4" id="KW-1185">Reference proteome</keyword>
<comment type="caution">
    <text evidence="3">The sequence shown here is derived from an EMBL/GenBank/DDBJ whole genome shotgun (WGS) entry which is preliminary data.</text>
</comment>
<name>A0A165EN90_9NEIS</name>
<dbReference type="Pfam" id="PF03960">
    <property type="entry name" value="ArsC"/>
    <property type="match status" value="1"/>
</dbReference>
<evidence type="ECO:0000313" key="4">
    <source>
        <dbReference type="Proteomes" id="UP000076625"/>
    </source>
</evidence>
<dbReference type="EMBL" id="LQQU01000045">
    <property type="protein sequence ID" value="KZE27251.1"/>
    <property type="molecule type" value="Genomic_DNA"/>
</dbReference>
<dbReference type="InterPro" id="IPR006660">
    <property type="entry name" value="Arsenate_reductase-like"/>
</dbReference>
<evidence type="ECO:0000313" key="3">
    <source>
        <dbReference type="EMBL" id="KZE27251.1"/>
    </source>
</evidence>
<dbReference type="InterPro" id="IPR036249">
    <property type="entry name" value="Thioredoxin-like_sf"/>
</dbReference>
<accession>A0A165EN90</accession>
<comment type="similarity">
    <text evidence="1 2">Belongs to the ArsC family.</text>
</comment>
<dbReference type="NCBIfam" id="TIGR01617">
    <property type="entry name" value="arsC_related"/>
    <property type="match status" value="1"/>
</dbReference>